<accession>A0A1N6Y4V6</accession>
<dbReference type="AlphaFoldDB" id="A0A1N6Y4V6"/>
<dbReference type="EMBL" id="FTLX01000005">
    <property type="protein sequence ID" value="SIR09652.1"/>
    <property type="molecule type" value="Genomic_DNA"/>
</dbReference>
<evidence type="ECO:0000313" key="5">
    <source>
        <dbReference type="Proteomes" id="UP000186385"/>
    </source>
</evidence>
<dbReference type="InterPro" id="IPR020635">
    <property type="entry name" value="Tyr_kinase_cat_dom"/>
</dbReference>
<evidence type="ECO:0000256" key="1">
    <source>
        <dbReference type="PROSITE-ProRule" id="PRU10141"/>
    </source>
</evidence>
<keyword evidence="4" id="KW-0723">Serine/threonine-protein kinase</keyword>
<dbReference type="GO" id="GO:0004713">
    <property type="term" value="F:protein tyrosine kinase activity"/>
    <property type="evidence" value="ECO:0007669"/>
    <property type="project" value="InterPro"/>
</dbReference>
<dbReference type="InterPro" id="IPR000719">
    <property type="entry name" value="Prot_kinase_dom"/>
</dbReference>
<evidence type="ECO:0000313" key="3">
    <source>
        <dbReference type="EMBL" id="OXS77518.1"/>
    </source>
</evidence>
<keyword evidence="1" id="KW-0547">Nucleotide-binding</keyword>
<dbReference type="PANTHER" id="PTHR24347">
    <property type="entry name" value="SERINE/THREONINE-PROTEIN KINASE"/>
    <property type="match status" value="1"/>
</dbReference>
<protein>
    <submittedName>
        <fullName evidence="4">Serine/threonine protein kinase</fullName>
    </submittedName>
</protein>
<name>A0A1N6Y4V6_9BACI</name>
<dbReference type="PROSITE" id="PS50011">
    <property type="entry name" value="PROTEIN_KINASE_DOM"/>
    <property type="match status" value="1"/>
</dbReference>
<dbReference type="GO" id="GO:0004674">
    <property type="term" value="F:protein serine/threonine kinase activity"/>
    <property type="evidence" value="ECO:0007669"/>
    <property type="project" value="UniProtKB-KW"/>
</dbReference>
<keyword evidence="4" id="KW-0808">Transferase</keyword>
<dbReference type="OrthoDB" id="9788659at2"/>
<dbReference type="Gene3D" id="1.10.510.10">
    <property type="entry name" value="Transferase(Phosphotransferase) domain 1"/>
    <property type="match status" value="1"/>
</dbReference>
<feature type="binding site" evidence="1">
    <location>
        <position position="51"/>
    </location>
    <ligand>
        <name>ATP</name>
        <dbReference type="ChEBI" id="CHEBI:30616"/>
    </ligand>
</feature>
<keyword evidence="4" id="KW-0418">Kinase</keyword>
<dbReference type="InterPro" id="IPR011009">
    <property type="entry name" value="Kinase-like_dom_sf"/>
</dbReference>
<dbReference type="SUPFAM" id="SSF56112">
    <property type="entry name" value="Protein kinase-like (PK-like)"/>
    <property type="match status" value="1"/>
</dbReference>
<dbReference type="SMART" id="SM00219">
    <property type="entry name" value="TyrKc"/>
    <property type="match status" value="1"/>
</dbReference>
<dbReference type="Proteomes" id="UP000186385">
    <property type="component" value="Unassembled WGS sequence"/>
</dbReference>
<dbReference type="Gene3D" id="3.30.200.20">
    <property type="entry name" value="Phosphorylase Kinase, domain 1"/>
    <property type="match status" value="1"/>
</dbReference>
<reference evidence="6" key="2">
    <citation type="submission" date="2017-03" db="EMBL/GenBank/DDBJ databases">
        <title>Bacillus sp. V-88(T) DSM27956, whole genome shotgun sequencing project.</title>
        <authorList>
            <person name="Dastager S.G."/>
            <person name="Neurgaonkar P.S."/>
            <person name="Dharne M.S."/>
        </authorList>
    </citation>
    <scope>NUCLEOTIDE SEQUENCE [LARGE SCALE GENOMIC DNA]</scope>
    <source>
        <strain evidence="6">DSM 25145</strain>
    </source>
</reference>
<dbReference type="PROSITE" id="PS00107">
    <property type="entry name" value="PROTEIN_KINASE_ATP"/>
    <property type="match status" value="1"/>
</dbReference>
<sequence length="263" mass="30905">MRFWPLFERPLKPGTMLAGGRFHIHRFIGKGSYGLTYIAKDWNTGTDVVIKQLRRRKRHKPAEVAYFMQEADFLRRFHHPSIPSLLAVFQEKEIPFLAMDFVDAPNFEELIFSHHHTYTERDSFLLLTKVLHVIEYVHSLDIVHRDLRIPNILWDGTTISIIDFGLARSLNAPSPPVRRRKKEHPLFRELSVRSDFFALGHFVLFLLYSSFEPSSKKEKSWEEELTLSPAAKHIIRRMLQLDQPYISVAELKQEISLLLKCDR</sequence>
<dbReference type="GO" id="GO:0005524">
    <property type="term" value="F:ATP binding"/>
    <property type="evidence" value="ECO:0007669"/>
    <property type="project" value="UniProtKB-UniRule"/>
</dbReference>
<gene>
    <name evidence="3" type="ORF">B1B05_11825</name>
    <name evidence="4" type="ORF">SAMN05443094_105153</name>
</gene>
<organism evidence="4 5">
    <name type="scientific">Domibacillus enclensis</name>
    <dbReference type="NCBI Taxonomy" id="1017273"/>
    <lineage>
        <taxon>Bacteria</taxon>
        <taxon>Bacillati</taxon>
        <taxon>Bacillota</taxon>
        <taxon>Bacilli</taxon>
        <taxon>Bacillales</taxon>
        <taxon>Bacillaceae</taxon>
        <taxon>Domibacillus</taxon>
    </lineage>
</organism>
<dbReference type="Pfam" id="PF00069">
    <property type="entry name" value="Pkinase"/>
    <property type="match status" value="1"/>
</dbReference>
<keyword evidence="6" id="KW-1185">Reference proteome</keyword>
<dbReference type="EMBL" id="MWSK01000005">
    <property type="protein sequence ID" value="OXS77518.1"/>
    <property type="molecule type" value="Genomic_DNA"/>
</dbReference>
<evidence type="ECO:0000313" key="4">
    <source>
        <dbReference type="EMBL" id="SIR09652.1"/>
    </source>
</evidence>
<proteinExistence type="predicted"/>
<reference evidence="4 5" key="1">
    <citation type="submission" date="2017-01" db="EMBL/GenBank/DDBJ databases">
        <authorList>
            <person name="Mah S.A."/>
            <person name="Swanson W.J."/>
            <person name="Moy G.W."/>
            <person name="Vacquier V.D."/>
        </authorList>
    </citation>
    <scope>NUCLEOTIDE SEQUENCE [LARGE SCALE GENOMIC DNA]</scope>
    <source>
        <strain evidence="4 5">NIO-1016</strain>
    </source>
</reference>
<dbReference type="Proteomes" id="UP000215545">
    <property type="component" value="Unassembled WGS sequence"/>
</dbReference>
<dbReference type="RefSeq" id="WP_045851966.1">
    <property type="nucleotide sequence ID" value="NZ_FTLX01000005.1"/>
</dbReference>
<evidence type="ECO:0000259" key="2">
    <source>
        <dbReference type="PROSITE" id="PS50011"/>
    </source>
</evidence>
<keyword evidence="1" id="KW-0067">ATP-binding</keyword>
<dbReference type="STRING" id="1017273.SAMN05443094_105153"/>
<reference evidence="3" key="3">
    <citation type="submission" date="2017-03" db="EMBL/GenBank/DDBJ databases">
        <authorList>
            <person name="Dastager S.G."/>
            <person name="Neurgaonkar P.S."/>
            <person name="Dharne M.S."/>
        </authorList>
    </citation>
    <scope>NUCLEOTIDE SEQUENCE</scope>
    <source>
        <strain evidence="3">DSM 25145</strain>
    </source>
</reference>
<evidence type="ECO:0000313" key="6">
    <source>
        <dbReference type="Proteomes" id="UP000215545"/>
    </source>
</evidence>
<feature type="domain" description="Protein kinase" evidence="2">
    <location>
        <begin position="22"/>
        <end position="263"/>
    </location>
</feature>
<dbReference type="InterPro" id="IPR017441">
    <property type="entry name" value="Protein_kinase_ATP_BS"/>
</dbReference>